<evidence type="ECO:0000313" key="2">
    <source>
        <dbReference type="EMBL" id="KXB39171.1"/>
    </source>
</evidence>
<dbReference type="OrthoDB" id="9779344at2"/>
<protein>
    <submittedName>
        <fullName evidence="2">PSP1 protein</fullName>
    </submittedName>
</protein>
<dbReference type="RefSeq" id="WP_066714751.1">
    <property type="nucleotide sequence ID" value="NZ_JARFNM010000001.1"/>
</dbReference>
<dbReference type="PANTHER" id="PTHR43830">
    <property type="entry name" value="PROTEIN PSP1"/>
    <property type="match status" value="1"/>
</dbReference>
<reference evidence="3" key="1">
    <citation type="submission" date="2016-01" db="EMBL/GenBank/DDBJ databases">
        <authorList>
            <person name="Mitreva M."/>
            <person name="Pepin K.H."/>
            <person name="Mihindukulasuriya K.A."/>
            <person name="Fulton R."/>
            <person name="Fronick C."/>
            <person name="O'Laughlin M."/>
            <person name="Miner T."/>
            <person name="Herter B."/>
            <person name="Rosa B.A."/>
            <person name="Cordes M."/>
            <person name="Tomlinson C."/>
            <person name="Wollam A."/>
            <person name="Palsikar V.B."/>
            <person name="Mardis E.R."/>
            <person name="Wilson R.K."/>
        </authorList>
    </citation>
    <scope>NUCLEOTIDE SEQUENCE [LARGE SCALE GENOMIC DNA]</scope>
    <source>
        <strain evidence="3">KA00274</strain>
    </source>
</reference>
<dbReference type="GO" id="GO:0005737">
    <property type="term" value="C:cytoplasm"/>
    <property type="evidence" value="ECO:0007669"/>
    <property type="project" value="TreeGrafter"/>
</dbReference>
<sequence>MGKVIGVKVEGNERVQNCLLPAELSVGKLPINTEVICVKQGVEYFAVVDRSAMEMPERYLQADIYKFVRLATAKDKAHIKEKLAFEHEALQFASDNAKRLGLDMDFLKSYFNQEDNKFLFYFEAPDRLDFRELVKCLAYRYRMRIELRQVGAREKAKLSGSLGACGQVACCVRHLKAFPQVSIKLAKEQSMAINSSKSQGTCGRLMCCLQYEQAWYDEALQKLPRLGYTLDTVYGRGVVKSVNLQREIVQVQLEQAKDSDPWQVVNMNEIIDAEKQAAPKQAGNFARAKCQCASGDAKHSKPCCATVKSIQESVYLAGKSYAVVGVYDNDME</sequence>
<dbReference type="PATRIC" id="fig|1497955.3.peg.1168"/>
<keyword evidence="3" id="KW-1185">Reference proteome</keyword>
<feature type="domain" description="PSP1 C-terminal" evidence="1">
    <location>
        <begin position="65"/>
        <end position="150"/>
    </location>
</feature>
<evidence type="ECO:0000259" key="1">
    <source>
        <dbReference type="PROSITE" id="PS51411"/>
    </source>
</evidence>
<proteinExistence type="predicted"/>
<dbReference type="EMBL" id="LSCV01000042">
    <property type="protein sequence ID" value="KXB39171.1"/>
    <property type="molecule type" value="Genomic_DNA"/>
</dbReference>
<dbReference type="Pfam" id="PF04468">
    <property type="entry name" value="PSP1"/>
    <property type="match status" value="1"/>
</dbReference>
<dbReference type="NCBIfam" id="NF041131">
    <property type="entry name" value="RicT_YaaT_fam"/>
    <property type="match status" value="1"/>
</dbReference>
<dbReference type="InterPro" id="IPR007557">
    <property type="entry name" value="PSP1_C"/>
</dbReference>
<dbReference type="PROSITE" id="PS51411">
    <property type="entry name" value="PSP1_C"/>
    <property type="match status" value="1"/>
</dbReference>
<dbReference type="STRING" id="1497955.HMPREF1872_01202"/>
<evidence type="ECO:0000313" key="3">
    <source>
        <dbReference type="Proteomes" id="UP000070080"/>
    </source>
</evidence>
<dbReference type="PANTHER" id="PTHR43830:SF3">
    <property type="entry name" value="PROTEIN PSP1"/>
    <property type="match status" value="1"/>
</dbReference>
<dbReference type="InterPro" id="IPR047767">
    <property type="entry name" value="PSP1-like"/>
</dbReference>
<dbReference type="AlphaFoldDB" id="A0A133Y7K5"/>
<name>A0A133Y7K5_9FIRM</name>
<organism evidence="2 3">
    <name type="scientific">Amygdalobacter nucleatus</name>
    <dbReference type="NCBI Taxonomy" id="3029274"/>
    <lineage>
        <taxon>Bacteria</taxon>
        <taxon>Bacillati</taxon>
        <taxon>Bacillota</taxon>
        <taxon>Clostridia</taxon>
        <taxon>Eubacteriales</taxon>
        <taxon>Oscillospiraceae</taxon>
        <taxon>Amygdalobacter</taxon>
    </lineage>
</organism>
<comment type="caution">
    <text evidence="2">The sequence shown here is derived from an EMBL/GenBank/DDBJ whole genome shotgun (WGS) entry which is preliminary data.</text>
</comment>
<dbReference type="Proteomes" id="UP000070080">
    <property type="component" value="Unassembled WGS sequence"/>
</dbReference>
<gene>
    <name evidence="2" type="ORF">HMPREF1872_01202</name>
</gene>
<accession>A0A133Y7K5</accession>